<keyword evidence="5 13" id="KW-0548">Nucleotidyltransferase</keyword>
<dbReference type="NCBIfam" id="TIGR01479">
    <property type="entry name" value="GMP_PMI"/>
    <property type="match status" value="1"/>
</dbReference>
<dbReference type="GO" id="GO:0009298">
    <property type="term" value="P:GDP-mannose biosynthetic process"/>
    <property type="evidence" value="ECO:0007669"/>
    <property type="project" value="UniProtKB-UniPathway"/>
</dbReference>
<feature type="domain" description="Nucleotidyl transferase" evidence="10">
    <location>
        <begin position="4"/>
        <end position="284"/>
    </location>
</feature>
<dbReference type="InterPro" id="IPR014710">
    <property type="entry name" value="RmlC-like_jellyroll"/>
</dbReference>
<evidence type="ECO:0000256" key="5">
    <source>
        <dbReference type="ARBA" id="ARBA00022695"/>
    </source>
</evidence>
<dbReference type="FunFam" id="2.60.120.10:FF:000032">
    <property type="entry name" value="Mannose-1-phosphate guanylyltransferase/mannose-6-phosphate isomerase"/>
    <property type="match status" value="1"/>
</dbReference>
<evidence type="ECO:0000259" key="12">
    <source>
        <dbReference type="Pfam" id="PF22640"/>
    </source>
</evidence>
<organism evidence="13 14">
    <name type="scientific">Kineobactrum sediminis</name>
    <dbReference type="NCBI Taxonomy" id="1905677"/>
    <lineage>
        <taxon>Bacteria</taxon>
        <taxon>Pseudomonadati</taxon>
        <taxon>Pseudomonadota</taxon>
        <taxon>Gammaproteobacteria</taxon>
        <taxon>Cellvibrionales</taxon>
        <taxon>Halieaceae</taxon>
        <taxon>Kineobactrum</taxon>
    </lineage>
</organism>
<dbReference type="InterPro" id="IPR029044">
    <property type="entry name" value="Nucleotide-diphossugar_trans"/>
</dbReference>
<evidence type="ECO:0000256" key="6">
    <source>
        <dbReference type="ARBA" id="ARBA00022741"/>
    </source>
</evidence>
<keyword evidence="7" id="KW-0342">GTP-binding</keyword>
<reference evidence="14" key="1">
    <citation type="submission" date="2017-11" db="EMBL/GenBank/DDBJ databases">
        <title>The draft genome sequence of Chromatocurvus sp. F02.</title>
        <authorList>
            <person name="Du Z.-J."/>
            <person name="Chang Y.-Q."/>
        </authorList>
    </citation>
    <scope>NUCLEOTIDE SEQUENCE [LARGE SCALE GENOMIC DNA]</scope>
    <source>
        <strain evidence="14">F02</strain>
    </source>
</reference>
<dbReference type="SUPFAM" id="SSF53448">
    <property type="entry name" value="Nucleotide-diphospho-sugar transferases"/>
    <property type="match status" value="1"/>
</dbReference>
<dbReference type="EC" id="2.7.7.13" evidence="3"/>
<dbReference type="Pfam" id="PF01050">
    <property type="entry name" value="MannoseP_isomer"/>
    <property type="match status" value="1"/>
</dbReference>
<evidence type="ECO:0000313" key="14">
    <source>
        <dbReference type="Proteomes" id="UP000234845"/>
    </source>
</evidence>
<dbReference type="PANTHER" id="PTHR46390:SF1">
    <property type="entry name" value="MANNOSE-1-PHOSPHATE GUANYLYLTRANSFERASE"/>
    <property type="match status" value="1"/>
</dbReference>
<feature type="domain" description="Mannose-6-phosphate isomerase type II C-terminal" evidence="11">
    <location>
        <begin position="350"/>
        <end position="463"/>
    </location>
</feature>
<dbReference type="GO" id="GO:0004475">
    <property type="term" value="F:mannose-1-phosphate guanylyltransferase (GTP) activity"/>
    <property type="evidence" value="ECO:0007669"/>
    <property type="project" value="UniProtKB-EC"/>
</dbReference>
<evidence type="ECO:0000256" key="2">
    <source>
        <dbReference type="ARBA" id="ARBA00006115"/>
    </source>
</evidence>
<dbReference type="InterPro" id="IPR051161">
    <property type="entry name" value="Mannose-6P_isomerase_type2"/>
</dbReference>
<dbReference type="InterPro" id="IPR049577">
    <property type="entry name" value="GMPP_N"/>
</dbReference>
<keyword evidence="4 13" id="KW-0808">Transferase</keyword>
<keyword evidence="14" id="KW-1185">Reference proteome</keyword>
<dbReference type="EMBL" id="PKLZ01000016">
    <property type="protein sequence ID" value="PLW81144.1"/>
    <property type="molecule type" value="Genomic_DNA"/>
</dbReference>
<evidence type="ECO:0000256" key="7">
    <source>
        <dbReference type="ARBA" id="ARBA00023134"/>
    </source>
</evidence>
<dbReference type="InterPro" id="IPR006375">
    <property type="entry name" value="Man1P_GuaTrfase/Man6P_Isoase"/>
</dbReference>
<evidence type="ECO:0000259" key="11">
    <source>
        <dbReference type="Pfam" id="PF01050"/>
    </source>
</evidence>
<dbReference type="InterPro" id="IPR005835">
    <property type="entry name" value="NTP_transferase_dom"/>
</dbReference>
<dbReference type="Proteomes" id="UP000234845">
    <property type="component" value="Unassembled WGS sequence"/>
</dbReference>
<accession>A0A2N5XYB7</accession>
<dbReference type="PANTHER" id="PTHR46390">
    <property type="entry name" value="MANNOSE-1-PHOSPHATE GUANYLYLTRANSFERASE"/>
    <property type="match status" value="1"/>
</dbReference>
<dbReference type="InterPro" id="IPR011051">
    <property type="entry name" value="RmlC_Cupin_sf"/>
</dbReference>
<dbReference type="Gene3D" id="2.60.120.10">
    <property type="entry name" value="Jelly Rolls"/>
    <property type="match status" value="1"/>
</dbReference>
<dbReference type="CDD" id="cd02213">
    <property type="entry name" value="cupin_PMI_typeII_C"/>
    <property type="match status" value="1"/>
</dbReference>
<comment type="similarity">
    <text evidence="2 9">Belongs to the mannose-6-phosphate isomerase type 2 family.</text>
</comment>
<dbReference type="Gene3D" id="3.90.550.10">
    <property type="entry name" value="Spore Coat Polysaccharide Biosynthesis Protein SpsA, Chain A"/>
    <property type="match status" value="1"/>
</dbReference>
<evidence type="ECO:0000256" key="8">
    <source>
        <dbReference type="ARBA" id="ARBA00047343"/>
    </source>
</evidence>
<evidence type="ECO:0000256" key="9">
    <source>
        <dbReference type="RuleBase" id="RU004190"/>
    </source>
</evidence>
<sequence length="479" mass="52552">MLTPVLLSGGVGSRLWPVSRELHPKQFLPLAGELTMLQQTLQRTGSLESTAPVVVCNEEHRFMVAEQLRQVGIAASGLILEPEGRNTAPAVALAAIRELARDPEAILLVLPADHLIQDVDAFADAVASALPLAQQGRLMTFGVVPVAPETGYGYIRCGGALGPELYELEAFVEKPDSVLAQSYVDSGNYLWNSGMFLLRAATYLEELGEFQPEILACCQRAMASATTDLDFIRPQLEAFRACPADSIDYAVMEHTTLGAVASLHCGWSDVGAWSALWDVAERDASGNVCHGDVILDNCNNSYFRSESRLVAATGVDNLVVVETADAILVADRARVQDVKRIVNRLKADARPEVSLHSRVYRPWGSYESLVTAERFQVKRIIVNPGQTLSLQMHHHRAEHWIVVRGTAEVTCEDKVFMLGEDESTYIPLGHKHRLANPGRIPLELIEVQSGSYLGEDDIVRFEDVYGREKPALTAEEISL</sequence>
<dbReference type="GO" id="GO:0000271">
    <property type="term" value="P:polysaccharide biosynthetic process"/>
    <property type="evidence" value="ECO:0007669"/>
    <property type="project" value="InterPro"/>
</dbReference>
<dbReference type="RefSeq" id="WP_101522735.1">
    <property type="nucleotide sequence ID" value="NZ_PKLZ01000016.1"/>
</dbReference>
<keyword evidence="13" id="KW-0413">Isomerase</keyword>
<dbReference type="FunFam" id="3.90.550.10:FF:000046">
    <property type="entry name" value="Mannose-1-phosphate guanylyltransferase (GDP)"/>
    <property type="match status" value="1"/>
</dbReference>
<dbReference type="InterPro" id="IPR054566">
    <property type="entry name" value="ManC/GMP-like_b-helix"/>
</dbReference>
<gene>
    <name evidence="13" type="ORF">CWI75_17040</name>
</gene>
<dbReference type="AlphaFoldDB" id="A0A2N5XYB7"/>
<evidence type="ECO:0000256" key="3">
    <source>
        <dbReference type="ARBA" id="ARBA00012387"/>
    </source>
</evidence>
<dbReference type="SUPFAM" id="SSF51182">
    <property type="entry name" value="RmlC-like cupins"/>
    <property type="match status" value="1"/>
</dbReference>
<dbReference type="UniPathway" id="UPA00126">
    <property type="reaction ID" value="UER00930"/>
</dbReference>
<evidence type="ECO:0000256" key="1">
    <source>
        <dbReference type="ARBA" id="ARBA00004823"/>
    </source>
</evidence>
<evidence type="ECO:0000313" key="13">
    <source>
        <dbReference type="EMBL" id="PLW81144.1"/>
    </source>
</evidence>
<dbReference type="InterPro" id="IPR001538">
    <property type="entry name" value="Man6P_isomerase-2_C"/>
</dbReference>
<dbReference type="GO" id="GO:0016853">
    <property type="term" value="F:isomerase activity"/>
    <property type="evidence" value="ECO:0007669"/>
    <property type="project" value="UniProtKB-KW"/>
</dbReference>
<feature type="domain" description="MannoseP isomerase/GMP-like beta-helix" evidence="12">
    <location>
        <begin position="298"/>
        <end position="345"/>
    </location>
</feature>
<dbReference type="Pfam" id="PF22640">
    <property type="entry name" value="ManC_GMP_beta-helix"/>
    <property type="match status" value="1"/>
</dbReference>
<name>A0A2N5XYB7_9GAMM</name>
<comment type="pathway">
    <text evidence="1">Nucleotide-sugar biosynthesis; GDP-alpha-D-mannose biosynthesis; GDP-alpha-D-mannose from alpha-D-mannose 1-phosphate (GTP route): step 1/1.</text>
</comment>
<comment type="catalytic activity">
    <reaction evidence="8">
        <text>alpha-D-mannose 1-phosphate + GTP + H(+) = GDP-alpha-D-mannose + diphosphate</text>
        <dbReference type="Rhea" id="RHEA:15229"/>
        <dbReference type="ChEBI" id="CHEBI:15378"/>
        <dbReference type="ChEBI" id="CHEBI:33019"/>
        <dbReference type="ChEBI" id="CHEBI:37565"/>
        <dbReference type="ChEBI" id="CHEBI:57527"/>
        <dbReference type="ChEBI" id="CHEBI:58409"/>
        <dbReference type="EC" id="2.7.7.13"/>
    </reaction>
</comment>
<keyword evidence="6" id="KW-0547">Nucleotide-binding</keyword>
<dbReference type="GO" id="GO:0005525">
    <property type="term" value="F:GTP binding"/>
    <property type="evidence" value="ECO:0007669"/>
    <property type="project" value="UniProtKB-KW"/>
</dbReference>
<protein>
    <recommendedName>
        <fullName evidence="3">mannose-1-phosphate guanylyltransferase</fullName>
        <ecNumber evidence="3">2.7.7.13</ecNumber>
    </recommendedName>
</protein>
<proteinExistence type="inferred from homology"/>
<dbReference type="CDD" id="cd02509">
    <property type="entry name" value="GDP-M1P_Guanylyltransferase"/>
    <property type="match status" value="1"/>
</dbReference>
<evidence type="ECO:0000256" key="4">
    <source>
        <dbReference type="ARBA" id="ARBA00022679"/>
    </source>
</evidence>
<comment type="caution">
    <text evidence="13">The sequence shown here is derived from an EMBL/GenBank/DDBJ whole genome shotgun (WGS) entry which is preliminary data.</text>
</comment>
<dbReference type="Pfam" id="PF00483">
    <property type="entry name" value="NTP_transferase"/>
    <property type="match status" value="1"/>
</dbReference>
<evidence type="ECO:0000259" key="10">
    <source>
        <dbReference type="Pfam" id="PF00483"/>
    </source>
</evidence>
<dbReference type="OrthoDB" id="9806359at2"/>